<sequence length="36" mass="3796">HLMVQETPGAGAAAILDHTQDSGPSLESFKKSENKT</sequence>
<proteinExistence type="predicted"/>
<protein>
    <submittedName>
        <fullName evidence="2">Uncharacterized protein</fullName>
    </submittedName>
</protein>
<feature type="non-terminal residue" evidence="2">
    <location>
        <position position="1"/>
    </location>
</feature>
<accession>A0A382XKH0</accession>
<name>A0A382XKH0_9ZZZZ</name>
<gene>
    <name evidence="2" type="ORF">METZ01_LOCUS423662</name>
</gene>
<reference evidence="2" key="1">
    <citation type="submission" date="2018-05" db="EMBL/GenBank/DDBJ databases">
        <authorList>
            <person name="Lanie J.A."/>
            <person name="Ng W.-L."/>
            <person name="Kazmierczak K.M."/>
            <person name="Andrzejewski T.M."/>
            <person name="Davidsen T.M."/>
            <person name="Wayne K.J."/>
            <person name="Tettelin H."/>
            <person name="Glass J.I."/>
            <person name="Rusch D."/>
            <person name="Podicherti R."/>
            <person name="Tsui H.-C.T."/>
            <person name="Winkler M.E."/>
        </authorList>
    </citation>
    <scope>NUCLEOTIDE SEQUENCE</scope>
</reference>
<dbReference type="AlphaFoldDB" id="A0A382XKH0"/>
<feature type="region of interest" description="Disordered" evidence="1">
    <location>
        <begin position="1"/>
        <end position="36"/>
    </location>
</feature>
<evidence type="ECO:0000313" key="2">
    <source>
        <dbReference type="EMBL" id="SVD70808.1"/>
    </source>
</evidence>
<dbReference type="EMBL" id="UINC01168006">
    <property type="protein sequence ID" value="SVD70808.1"/>
    <property type="molecule type" value="Genomic_DNA"/>
</dbReference>
<evidence type="ECO:0000256" key="1">
    <source>
        <dbReference type="SAM" id="MobiDB-lite"/>
    </source>
</evidence>
<organism evidence="2">
    <name type="scientific">marine metagenome</name>
    <dbReference type="NCBI Taxonomy" id="408172"/>
    <lineage>
        <taxon>unclassified sequences</taxon>
        <taxon>metagenomes</taxon>
        <taxon>ecological metagenomes</taxon>
    </lineage>
</organism>